<protein>
    <recommendedName>
        <fullName evidence="5">Chitin-binding type-2 domain-containing protein</fullName>
    </recommendedName>
</protein>
<dbReference type="Proteomes" id="UP000037069">
    <property type="component" value="Unassembled WGS sequence"/>
</dbReference>
<organism evidence="3 4">
    <name type="scientific">Lucilia cuprina</name>
    <name type="common">Green bottle fly</name>
    <name type="synonym">Australian sheep blowfly</name>
    <dbReference type="NCBI Taxonomy" id="7375"/>
    <lineage>
        <taxon>Eukaryota</taxon>
        <taxon>Metazoa</taxon>
        <taxon>Ecdysozoa</taxon>
        <taxon>Arthropoda</taxon>
        <taxon>Hexapoda</taxon>
        <taxon>Insecta</taxon>
        <taxon>Pterygota</taxon>
        <taxon>Neoptera</taxon>
        <taxon>Endopterygota</taxon>
        <taxon>Diptera</taxon>
        <taxon>Brachycera</taxon>
        <taxon>Muscomorpha</taxon>
        <taxon>Oestroidea</taxon>
        <taxon>Calliphoridae</taxon>
        <taxon>Luciliinae</taxon>
        <taxon>Lucilia</taxon>
    </lineage>
</organism>
<feature type="chain" id="PRO_5005535411" description="Chitin-binding type-2 domain-containing protein" evidence="2">
    <location>
        <begin position="18"/>
        <end position="200"/>
    </location>
</feature>
<dbReference type="AlphaFoldDB" id="A0A0L0BUU3"/>
<evidence type="ECO:0000313" key="3">
    <source>
        <dbReference type="EMBL" id="KNC23801.1"/>
    </source>
</evidence>
<accession>A0A0L0BUU3</accession>
<reference evidence="3 4" key="1">
    <citation type="journal article" date="2015" name="Nat. Commun.">
        <title>Lucilia cuprina genome unlocks parasitic fly biology to underpin future interventions.</title>
        <authorList>
            <person name="Anstead C.A."/>
            <person name="Korhonen P.K."/>
            <person name="Young N.D."/>
            <person name="Hall R.S."/>
            <person name="Jex A.R."/>
            <person name="Murali S.C."/>
            <person name="Hughes D.S."/>
            <person name="Lee S.F."/>
            <person name="Perry T."/>
            <person name="Stroehlein A.J."/>
            <person name="Ansell B.R."/>
            <person name="Breugelmans B."/>
            <person name="Hofmann A."/>
            <person name="Qu J."/>
            <person name="Dugan S."/>
            <person name="Lee S.L."/>
            <person name="Chao H."/>
            <person name="Dinh H."/>
            <person name="Han Y."/>
            <person name="Doddapaneni H.V."/>
            <person name="Worley K.C."/>
            <person name="Muzny D.M."/>
            <person name="Ioannidis P."/>
            <person name="Waterhouse R.M."/>
            <person name="Zdobnov E.M."/>
            <person name="James P.J."/>
            <person name="Bagnall N.H."/>
            <person name="Kotze A.C."/>
            <person name="Gibbs R.A."/>
            <person name="Richards S."/>
            <person name="Batterham P."/>
            <person name="Gasser R.B."/>
        </authorList>
    </citation>
    <scope>NUCLEOTIDE SEQUENCE [LARGE SCALE GENOMIC DNA]</scope>
    <source>
        <strain evidence="3 4">LS</strain>
        <tissue evidence="3">Full body</tissue>
    </source>
</reference>
<feature type="compositionally biased region" description="Low complexity" evidence="1">
    <location>
        <begin position="28"/>
        <end position="114"/>
    </location>
</feature>
<proteinExistence type="predicted"/>
<keyword evidence="4" id="KW-1185">Reference proteome</keyword>
<evidence type="ECO:0000256" key="1">
    <source>
        <dbReference type="SAM" id="MobiDB-lite"/>
    </source>
</evidence>
<feature type="region of interest" description="Disordered" evidence="1">
    <location>
        <begin position="26"/>
        <end position="114"/>
    </location>
</feature>
<keyword evidence="2" id="KW-0732">Signal</keyword>
<evidence type="ECO:0000256" key="2">
    <source>
        <dbReference type="SAM" id="SignalP"/>
    </source>
</evidence>
<dbReference type="OMA" id="CYRCCYF"/>
<sequence length="200" mass="22444">MMKYLIILNLLVVAVVTQDMPPPDLDITTKAPITTTESTTPEPTTTEVPTTTEELTTTEATTTTTEATTTTTEATTTTTTTTTPEHTTTLASSTTIRNDIPTSPATDSPLSTSTTTTSIPNYPFYPSYPDYSGGFKCYFKKQYGYAQLRWTCKGPKYFYPVECFKCCSFDFNTFAGCYRVHGHYCKNKNHYYHNHYYQGF</sequence>
<feature type="signal peptide" evidence="2">
    <location>
        <begin position="1"/>
        <end position="17"/>
    </location>
</feature>
<comment type="caution">
    <text evidence="3">The sequence shown here is derived from an EMBL/GenBank/DDBJ whole genome shotgun (WGS) entry which is preliminary data.</text>
</comment>
<dbReference type="EMBL" id="JRES01001300">
    <property type="protein sequence ID" value="KNC23801.1"/>
    <property type="molecule type" value="Genomic_DNA"/>
</dbReference>
<evidence type="ECO:0000313" key="4">
    <source>
        <dbReference type="Proteomes" id="UP000037069"/>
    </source>
</evidence>
<gene>
    <name evidence="3" type="ORF">FF38_01294</name>
</gene>
<evidence type="ECO:0008006" key="5">
    <source>
        <dbReference type="Google" id="ProtNLM"/>
    </source>
</evidence>
<name>A0A0L0BUU3_LUCCU</name>
<dbReference type="OrthoDB" id="8064562at2759"/>